<reference evidence="2" key="1">
    <citation type="submission" date="2020-02" db="EMBL/GenBank/DDBJ databases">
        <authorList>
            <person name="Meier V. D."/>
        </authorList>
    </citation>
    <scope>NUCLEOTIDE SEQUENCE</scope>
    <source>
        <strain evidence="2">AVDCRST_MAG30</strain>
    </source>
</reference>
<accession>A0A6J4T6G2</accession>
<dbReference type="Pfam" id="PF04248">
    <property type="entry name" value="NTP_transf_9"/>
    <property type="match status" value="1"/>
</dbReference>
<protein>
    <recommendedName>
        <fullName evidence="1">DUF427 domain-containing protein</fullName>
    </recommendedName>
</protein>
<dbReference type="InterPro" id="IPR038694">
    <property type="entry name" value="DUF427_sf"/>
</dbReference>
<dbReference type="Gene3D" id="2.170.150.40">
    <property type="entry name" value="Domain of unknown function (DUF427)"/>
    <property type="match status" value="1"/>
</dbReference>
<dbReference type="EMBL" id="CADCVS010000354">
    <property type="protein sequence ID" value="CAA9515356.1"/>
    <property type="molecule type" value="Genomic_DNA"/>
</dbReference>
<name>A0A6J4T6G2_9ACTN</name>
<evidence type="ECO:0000259" key="1">
    <source>
        <dbReference type="Pfam" id="PF04248"/>
    </source>
</evidence>
<sequence length="123" mass="13411">MALLRPFTRILRALRLHRIRTAPSARVVRVVAAGEVIASSARAVELRETGSPARFYLPREDVGAELVPSATTSRCPFKGEATYWSTPAVTDAFWSYEMPTAADAQPIAGLLAPDAARMTVELR</sequence>
<dbReference type="PANTHER" id="PTHR34310:SF8">
    <property type="entry name" value="CONSERVED PROTEIN"/>
    <property type="match status" value="1"/>
</dbReference>
<dbReference type="PANTHER" id="PTHR34310">
    <property type="entry name" value="DUF427 DOMAIN PROTEIN (AFU_ORTHOLOGUE AFUA_3G02220)"/>
    <property type="match status" value="1"/>
</dbReference>
<dbReference type="AlphaFoldDB" id="A0A6J4T6G2"/>
<gene>
    <name evidence="2" type="ORF">AVDCRST_MAG30-2733</name>
</gene>
<proteinExistence type="predicted"/>
<feature type="domain" description="DUF427" evidence="1">
    <location>
        <begin position="28"/>
        <end position="112"/>
    </location>
</feature>
<organism evidence="2">
    <name type="scientific">uncultured Solirubrobacteraceae bacterium</name>
    <dbReference type="NCBI Taxonomy" id="1162706"/>
    <lineage>
        <taxon>Bacteria</taxon>
        <taxon>Bacillati</taxon>
        <taxon>Actinomycetota</taxon>
        <taxon>Thermoleophilia</taxon>
        <taxon>Solirubrobacterales</taxon>
        <taxon>Solirubrobacteraceae</taxon>
        <taxon>environmental samples</taxon>
    </lineage>
</organism>
<evidence type="ECO:0000313" key="2">
    <source>
        <dbReference type="EMBL" id="CAA9515356.1"/>
    </source>
</evidence>
<dbReference type="InterPro" id="IPR007361">
    <property type="entry name" value="DUF427"/>
</dbReference>